<dbReference type="SUPFAM" id="SSF54001">
    <property type="entry name" value="Cysteine proteinases"/>
    <property type="match status" value="1"/>
</dbReference>
<dbReference type="Gene3D" id="3.90.1720.10">
    <property type="entry name" value="endopeptidase domain like (from Nostoc punctiforme)"/>
    <property type="match status" value="1"/>
</dbReference>
<dbReference type="Proteomes" id="UP000695264">
    <property type="component" value="Unassembled WGS sequence"/>
</dbReference>
<keyword evidence="9" id="KW-1185">Reference proteome</keyword>
<dbReference type="PANTHER" id="PTHR47053:SF1">
    <property type="entry name" value="MUREIN DD-ENDOPEPTIDASE MEPH-RELATED"/>
    <property type="match status" value="1"/>
</dbReference>
<proteinExistence type="inferred from homology"/>
<feature type="region of interest" description="Disordered" evidence="5">
    <location>
        <begin position="97"/>
        <end position="158"/>
    </location>
</feature>
<dbReference type="InterPro" id="IPR038765">
    <property type="entry name" value="Papain-like_cys_pep_sf"/>
</dbReference>
<keyword evidence="6" id="KW-0732">Signal</keyword>
<dbReference type="RefSeq" id="WP_168103561.1">
    <property type="nucleotide sequence ID" value="NZ_JAATEN010000019.1"/>
</dbReference>
<protein>
    <submittedName>
        <fullName evidence="8">Glycoside hydrolase</fullName>
    </submittedName>
</protein>
<dbReference type="PANTHER" id="PTHR47053">
    <property type="entry name" value="MUREIN DD-ENDOPEPTIDASE MEPH-RELATED"/>
    <property type="match status" value="1"/>
</dbReference>
<feature type="domain" description="NlpC/P60" evidence="7">
    <location>
        <begin position="159"/>
        <end position="276"/>
    </location>
</feature>
<keyword evidence="4" id="KW-0788">Thiol protease</keyword>
<evidence type="ECO:0000256" key="2">
    <source>
        <dbReference type="ARBA" id="ARBA00022670"/>
    </source>
</evidence>
<gene>
    <name evidence="8" type="ORF">HCK00_20885</name>
</gene>
<dbReference type="GO" id="GO:0016787">
    <property type="term" value="F:hydrolase activity"/>
    <property type="evidence" value="ECO:0007669"/>
    <property type="project" value="UniProtKB-KW"/>
</dbReference>
<evidence type="ECO:0000313" key="9">
    <source>
        <dbReference type="Proteomes" id="UP000695264"/>
    </source>
</evidence>
<dbReference type="Pfam" id="PF00877">
    <property type="entry name" value="NLPC_P60"/>
    <property type="match status" value="1"/>
</dbReference>
<dbReference type="InterPro" id="IPR051202">
    <property type="entry name" value="Peptidase_C40"/>
</dbReference>
<evidence type="ECO:0000313" key="8">
    <source>
        <dbReference type="EMBL" id="NJQ02930.1"/>
    </source>
</evidence>
<feature type="compositionally biased region" description="Low complexity" evidence="5">
    <location>
        <begin position="142"/>
        <end position="158"/>
    </location>
</feature>
<evidence type="ECO:0000256" key="3">
    <source>
        <dbReference type="ARBA" id="ARBA00022801"/>
    </source>
</evidence>
<comment type="caution">
    <text evidence="8">The sequence shown here is derived from an EMBL/GenBank/DDBJ whole genome shotgun (WGS) entry which is preliminary data.</text>
</comment>
<evidence type="ECO:0000256" key="6">
    <source>
        <dbReference type="SAM" id="SignalP"/>
    </source>
</evidence>
<evidence type="ECO:0000256" key="4">
    <source>
        <dbReference type="ARBA" id="ARBA00022807"/>
    </source>
</evidence>
<reference evidence="8 9" key="1">
    <citation type="submission" date="2020-03" db="EMBL/GenBank/DDBJ databases">
        <title>WGS of actinomycetes isolated from Thailand.</title>
        <authorList>
            <person name="Thawai C."/>
        </authorList>
    </citation>
    <scope>NUCLEOTIDE SEQUENCE [LARGE SCALE GENOMIC DNA]</scope>
    <source>
        <strain evidence="8 9">PLAI 1-29</strain>
    </source>
</reference>
<keyword evidence="3 8" id="KW-0378">Hydrolase</keyword>
<feature type="chain" id="PRO_5045460927" evidence="6">
    <location>
        <begin position="46"/>
        <end position="276"/>
    </location>
</feature>
<evidence type="ECO:0000256" key="5">
    <source>
        <dbReference type="SAM" id="MobiDB-lite"/>
    </source>
</evidence>
<keyword evidence="2" id="KW-0645">Protease</keyword>
<comment type="similarity">
    <text evidence="1">Belongs to the peptidase C40 family.</text>
</comment>
<evidence type="ECO:0000259" key="7">
    <source>
        <dbReference type="PROSITE" id="PS51935"/>
    </source>
</evidence>
<accession>A0ABX1C2L8</accession>
<evidence type="ECO:0000256" key="1">
    <source>
        <dbReference type="ARBA" id="ARBA00007074"/>
    </source>
</evidence>
<feature type="compositionally biased region" description="Basic and acidic residues" evidence="5">
    <location>
        <begin position="97"/>
        <end position="137"/>
    </location>
</feature>
<name>A0ABX1C2L8_9ACTN</name>
<dbReference type="PROSITE" id="PS51935">
    <property type="entry name" value="NLPC_P60"/>
    <property type="match status" value="1"/>
</dbReference>
<dbReference type="InterPro" id="IPR000064">
    <property type="entry name" value="NLP_P60_dom"/>
</dbReference>
<sequence>MSHSAHIPRHRKPRRNAPVKVLRSGIAGGVLSTIAVTAAASSANAAPATQTAEMPTISAAFAEDVAASTAATQQAALELEIAGERAALASAEKKAEKKARAQAERTAEAERKAERAAERRAEAARQAAAERSDRSQERTTLSAPSTAPSATPGAGSAATGSAASVVEFVKAQVGKAYVSGATGPSAYDCSGLTSAAFRTVGVSLPRVSGDQSTAGTPVSLGSLQPGDILYWGSAGSAYHVAVYIGDGKWVGAQNPSTGVVERDLDWDPPTGAVRVL</sequence>
<feature type="signal peptide" evidence="6">
    <location>
        <begin position="1"/>
        <end position="45"/>
    </location>
</feature>
<dbReference type="EMBL" id="JAATEN010000019">
    <property type="protein sequence ID" value="NJQ02930.1"/>
    <property type="molecule type" value="Genomic_DNA"/>
</dbReference>
<organism evidence="8 9">
    <name type="scientific">Streptomyces zingiberis</name>
    <dbReference type="NCBI Taxonomy" id="2053010"/>
    <lineage>
        <taxon>Bacteria</taxon>
        <taxon>Bacillati</taxon>
        <taxon>Actinomycetota</taxon>
        <taxon>Actinomycetes</taxon>
        <taxon>Kitasatosporales</taxon>
        <taxon>Streptomycetaceae</taxon>
        <taxon>Streptomyces</taxon>
    </lineage>
</organism>